<name>A0ABT2EAJ3_9GAMM</name>
<dbReference type="InterPro" id="IPR024726">
    <property type="entry name" value="FhuF_C"/>
</dbReference>
<dbReference type="Pfam" id="PF11575">
    <property type="entry name" value="FhuF_C"/>
    <property type="match status" value="1"/>
</dbReference>
<dbReference type="Pfam" id="PF06276">
    <property type="entry name" value="FhuF"/>
    <property type="match status" value="1"/>
</dbReference>
<dbReference type="EMBL" id="JAJISC010000002">
    <property type="protein sequence ID" value="MCS2608586.1"/>
    <property type="molecule type" value="Genomic_DNA"/>
</dbReference>
<comment type="caution">
    <text evidence="3">The sequence shown here is derived from an EMBL/GenBank/DDBJ whole genome shotgun (WGS) entry which is preliminary data.</text>
</comment>
<dbReference type="Proteomes" id="UP001165542">
    <property type="component" value="Unassembled WGS sequence"/>
</dbReference>
<gene>
    <name evidence="3" type="primary">fhuF</name>
    <name evidence="3" type="ORF">LLY24_04530</name>
</gene>
<dbReference type="NCBIfam" id="TIGR03951">
    <property type="entry name" value="Fe_III_red_FhuF"/>
    <property type="match status" value="1"/>
</dbReference>
<reference evidence="3" key="1">
    <citation type="submission" date="2021-11" db="EMBL/GenBank/DDBJ databases">
        <title>Halomonas sp., isolated from a coastal aquaculture zone in Dongshan Bay.</title>
        <authorList>
            <person name="Lin W."/>
        </authorList>
    </citation>
    <scope>NUCLEOTIDE SEQUENCE</scope>
    <source>
        <strain evidence="3">Yzlin-01</strain>
    </source>
</reference>
<evidence type="ECO:0000259" key="2">
    <source>
        <dbReference type="Pfam" id="PF11575"/>
    </source>
</evidence>
<evidence type="ECO:0000259" key="1">
    <source>
        <dbReference type="Pfam" id="PF06276"/>
    </source>
</evidence>
<dbReference type="InterPro" id="IPR022770">
    <property type="entry name" value="IucA/IucC-like_C"/>
</dbReference>
<proteinExistence type="predicted"/>
<evidence type="ECO:0000313" key="3">
    <source>
        <dbReference type="EMBL" id="MCS2608586.1"/>
    </source>
</evidence>
<dbReference type="RefSeq" id="WP_259035096.1">
    <property type="nucleotide sequence ID" value="NZ_JAJISC010000002.1"/>
</dbReference>
<keyword evidence="4" id="KW-1185">Reference proteome</keyword>
<protein>
    <submittedName>
        <fullName evidence="3">Siderophore-iron reductase FhuF</fullName>
    </submittedName>
</protein>
<feature type="domain" description="Aerobactin siderophore biosynthesis IucA/IucC-like C-terminal" evidence="1">
    <location>
        <begin position="72"/>
        <end position="213"/>
    </location>
</feature>
<evidence type="ECO:0000313" key="4">
    <source>
        <dbReference type="Proteomes" id="UP001165542"/>
    </source>
</evidence>
<sequence>MPAALRQPETFTPTLADCYIGPLAGFIAPQVGGKAPLNALNVSRWREQAWLENDLAAFAAQYPDGDRRAIVSIWSRWHFSCLTIATLAGNLLLNRDLPVGLDEAQIIFNEEGASQQLWLAHEGTPLTTHDPRQRFATLIEGHWAPLIERLAAISGAAPRVFWSNAGGYFDYYANALAEHPMAHAEAVAAARALLDTKTFDDGTRNPLFQPIRRLPSKEGGEEKRVRKICCLRYLLPQFGVCGNCPLEGCDRSARRR</sequence>
<organism evidence="3 4">
    <name type="scientific">Halomonas dongshanensis</name>
    <dbReference type="NCBI Taxonomy" id="2890835"/>
    <lineage>
        <taxon>Bacteria</taxon>
        <taxon>Pseudomonadati</taxon>
        <taxon>Pseudomonadota</taxon>
        <taxon>Gammaproteobacteria</taxon>
        <taxon>Oceanospirillales</taxon>
        <taxon>Halomonadaceae</taxon>
        <taxon>Halomonas</taxon>
    </lineage>
</organism>
<dbReference type="InterPro" id="IPR008090">
    <property type="entry name" value="Fe_iron_reduct"/>
</dbReference>
<accession>A0ABT2EAJ3</accession>
<feature type="domain" description="Ferric siderophore reductase C-terminal" evidence="2">
    <location>
        <begin position="226"/>
        <end position="246"/>
    </location>
</feature>